<reference evidence="1 2" key="1">
    <citation type="submission" date="2019-10" db="EMBL/GenBank/DDBJ databases">
        <title>Taxonomy of Antarctic Massilia spp.: description of Massilia rubra sp. nov., Massilia aquatica sp. nov., Massilia mucilaginosa sp. nov., Massilia frigida sp. nov. isolated from streams, lakes and regoliths.</title>
        <authorList>
            <person name="Holochova P."/>
            <person name="Sedlacek I."/>
            <person name="Kralova S."/>
            <person name="Maslanova I."/>
            <person name="Busse H.-J."/>
            <person name="Stankova E."/>
            <person name="Vrbovska V."/>
            <person name="Kovarovic V."/>
            <person name="Bartak M."/>
            <person name="Svec P."/>
            <person name="Pantucek R."/>
        </authorList>
    </citation>
    <scope>NUCLEOTIDE SEQUENCE [LARGE SCALE GENOMIC DNA]</scope>
    <source>
        <strain evidence="1 2">CCM 8694</strain>
    </source>
</reference>
<dbReference type="EMBL" id="WHJF01000058">
    <property type="protein sequence ID" value="NHZ64614.1"/>
    <property type="molecule type" value="Genomic_DNA"/>
</dbReference>
<organism evidence="1 2">
    <name type="scientific">Massilia genomosp. 1</name>
    <dbReference type="NCBI Taxonomy" id="2609280"/>
    <lineage>
        <taxon>Bacteria</taxon>
        <taxon>Pseudomonadati</taxon>
        <taxon>Pseudomonadota</taxon>
        <taxon>Betaproteobacteria</taxon>
        <taxon>Burkholderiales</taxon>
        <taxon>Oxalobacteraceae</taxon>
        <taxon>Telluria group</taxon>
        <taxon>Massilia</taxon>
    </lineage>
</organism>
<dbReference type="NCBIfam" id="TIGR02243">
    <property type="entry name" value="putative baseplate assembly protein"/>
    <property type="match status" value="1"/>
</dbReference>
<gene>
    <name evidence="1" type="ORF">F1735_20305</name>
</gene>
<dbReference type="Proteomes" id="UP000610594">
    <property type="component" value="Unassembled WGS sequence"/>
</dbReference>
<comment type="caution">
    <text evidence="1">The sequence shown here is derived from an EMBL/GenBank/DDBJ whole genome shotgun (WGS) entry which is preliminary data.</text>
</comment>
<evidence type="ECO:0000313" key="1">
    <source>
        <dbReference type="EMBL" id="NHZ64614.1"/>
    </source>
</evidence>
<evidence type="ECO:0000313" key="2">
    <source>
        <dbReference type="Proteomes" id="UP000610594"/>
    </source>
</evidence>
<sequence length="648" mass="69214">MDHRGDRTVSTLAPNYFDRRFDDLLDIGRSRLPSLAPGWTDHNLHDPGITLLELLAWVTEAQMYSLSRMRRDERAAYAALFGLAPRGPRAASGYLWLQRLPGSSALGYTRSLVLDAGALVHPEQSDSPAYRTVRKQLWVAGQVGALYTRLADGRVLEHSATNERGNVLFLPFGERAGARDVLAIDIVCPVDGGLFPARRADADGAVITIGVRADATSGAADAAGEPLALAVTLASGAARHALPVVDDSTDGFMRSGALVLDVSGVAGSPRQFTLEIRAERGFARPPRVSRIDLNVIAVRQGRLVARELHIASGLPDQLLRLRESGLEFDAAGEPVMVEVAEDGALHAWRRRPGLADSLPADRVFALDTAQGSICFGNGVNGRIVPPGAQVLLSYAVNDGAQGNAARKQRWVVRGIDGVYGVNPLAMEGGRNGVDHLDQRREARRRAREEHALVTGADVEAAALALPALEVARAWALAGGANGVLDLVAMRARPAGVEPDDASGTAPETARWLAAVERRLAPRLPLGLRLRVLAPRYVVFGIELRVESADGYQESALQAALGATLQARLALVAAHPGGMQRALGLGVTVRDLAAWVRQVEGVRRVLSLRLFDSAGRALDAVATPRLGLPKLDLRASVLSVRRPAQAEVR</sequence>
<dbReference type="InterPro" id="IPR011749">
    <property type="entry name" value="CHP02243"/>
</dbReference>
<keyword evidence="2" id="KW-1185">Reference proteome</keyword>
<proteinExistence type="predicted"/>
<name>A0ABX0N3D4_9BURK</name>
<protein>
    <submittedName>
        <fullName evidence="1">Baseplate assembly protein</fullName>
    </submittedName>
</protein>
<accession>A0ABX0N3D4</accession>